<evidence type="ECO:0000256" key="17">
    <source>
        <dbReference type="ARBA" id="ARBA00022984"/>
    </source>
</evidence>
<evidence type="ECO:0000256" key="13">
    <source>
        <dbReference type="ARBA" id="ARBA00022692"/>
    </source>
</evidence>
<comment type="caution">
    <text evidence="30">The sequence shown here is derived from an EMBL/GenBank/DDBJ whole genome shotgun (WGS) entry which is preliminary data.</text>
</comment>
<comment type="catalytic activity">
    <reaction evidence="25">
        <text>[GlcNAc-(1-&gt;4)-Mur2Ac(oyl-L-Ala-gamma-D-Glu-L-Lys-D-Ala-D-Ala)](n)-di-trans,octa-cis-undecaprenyl diphosphate + beta-D-GlcNAc-(1-&gt;4)-Mur2Ac(oyl-L-Ala-gamma-D-Glu-L-Lys-D-Ala-D-Ala)-di-trans,octa-cis-undecaprenyl diphosphate = [GlcNAc-(1-&gt;4)-Mur2Ac(oyl-L-Ala-gamma-D-Glu-L-Lys-D-Ala-D-Ala)](n+1)-di-trans,octa-cis-undecaprenyl diphosphate + di-trans,octa-cis-undecaprenyl diphosphate + H(+)</text>
        <dbReference type="Rhea" id="RHEA:23708"/>
        <dbReference type="Rhea" id="RHEA-COMP:9602"/>
        <dbReference type="Rhea" id="RHEA-COMP:9603"/>
        <dbReference type="ChEBI" id="CHEBI:15378"/>
        <dbReference type="ChEBI" id="CHEBI:58405"/>
        <dbReference type="ChEBI" id="CHEBI:60033"/>
        <dbReference type="ChEBI" id="CHEBI:78435"/>
        <dbReference type="EC" id="2.4.99.28"/>
    </reaction>
</comment>
<evidence type="ECO:0000256" key="14">
    <source>
        <dbReference type="ARBA" id="ARBA00022801"/>
    </source>
</evidence>
<dbReference type="GO" id="GO:0005886">
    <property type="term" value="C:plasma membrane"/>
    <property type="evidence" value="ECO:0007669"/>
    <property type="project" value="UniProtKB-SubCell"/>
</dbReference>
<accession>A0A415G979</accession>
<evidence type="ECO:0000256" key="7">
    <source>
        <dbReference type="ARBA" id="ARBA00018638"/>
    </source>
</evidence>
<comment type="pathway">
    <text evidence="26">Glycan biosynthesis.</text>
</comment>
<evidence type="ECO:0000256" key="2">
    <source>
        <dbReference type="ARBA" id="ARBA00004401"/>
    </source>
</evidence>
<evidence type="ECO:0000256" key="26">
    <source>
        <dbReference type="ARBA" id="ARBA00060592"/>
    </source>
</evidence>
<dbReference type="GO" id="GO:0046677">
    <property type="term" value="P:response to antibiotic"/>
    <property type="evidence" value="ECO:0007669"/>
    <property type="project" value="UniProtKB-KW"/>
</dbReference>
<keyword evidence="18 27" id="KW-1133">Transmembrane helix</keyword>
<dbReference type="GO" id="GO:0008360">
    <property type="term" value="P:regulation of cell shape"/>
    <property type="evidence" value="ECO:0007669"/>
    <property type="project" value="UniProtKB-KW"/>
</dbReference>
<evidence type="ECO:0000256" key="27">
    <source>
        <dbReference type="SAM" id="Phobius"/>
    </source>
</evidence>
<feature type="transmembrane region" description="Helical" evidence="27">
    <location>
        <begin position="12"/>
        <end position="34"/>
    </location>
</feature>
<sequence length="630" mass="72433">MRRIKKRKRRKLIRFFVIIFLLFIIMIAASGFFLEIFFKAKTGITISEYSKQAEKIVDDSMKSDFTPNKTTYIYSDDGTRIAKLSEGKSSTYLKYEDIPKNVVNAFIAVEDRDFWKNDGYDMKGIFRGMINIVRYRKISGGGSTITQQLVRNTWLSNEKTFERKIKELILSYSLTYRYSKRRIMEYYINNCCFANGIYGIHDAAKIYLGKEVKNLTLSEIAYLCAIPNRPETYDPFKNPATALVRRNKILRAMRDIGQISDKKCKKAIQEKIKVQSQKKNKIYNYPTTYTVHCAVEYLMKKEGFNFEYSFSSKSDYETYKEKYQKVYQKWHTRLKTGGYKIKTSINLKKQREIQQIVNDTLSFDKTKNNGEYNLQGAVTVIDNQTGKVISIIGGREKNAIYSLNRAWQEPRQPGSTIKPLVVYTPALEYGYTADSMLKDIDVPEAYKAPELIDKQKAISYPLNYAVSHSLNGCAMYLFNQIGIQNGMSYLKEMSFSNITSTDISLSSALGGLTYGTTTSEMAAAYRSLAMHGQYLSNTCILSIKDDEGKEIYKQPAEKQVYRPEAADEMKDILSKVLVEGTGKDIQCITIQILKHMVRLVQRIVQKTVGFVDLQMIIQSLFGLEKIIIRI</sequence>
<comment type="similarity">
    <text evidence="4">In the C-terminal section; belongs to the transpeptidase family.</text>
</comment>
<evidence type="ECO:0000256" key="10">
    <source>
        <dbReference type="ARBA" id="ARBA00022670"/>
    </source>
</evidence>
<evidence type="ECO:0000256" key="23">
    <source>
        <dbReference type="ARBA" id="ARBA00034000"/>
    </source>
</evidence>
<evidence type="ECO:0000256" key="1">
    <source>
        <dbReference type="ARBA" id="ARBA00002624"/>
    </source>
</evidence>
<keyword evidence="10" id="KW-0645">Protease</keyword>
<dbReference type="PANTHER" id="PTHR32282">
    <property type="entry name" value="BINDING PROTEIN TRANSPEPTIDASE, PUTATIVE-RELATED"/>
    <property type="match status" value="1"/>
</dbReference>
<dbReference type="Gene3D" id="3.40.710.10">
    <property type="entry name" value="DD-peptidase/beta-lactamase superfamily"/>
    <property type="match status" value="1"/>
</dbReference>
<dbReference type="Gene3D" id="1.10.3810.10">
    <property type="entry name" value="Biosynthetic peptidoglycan transglycosylase-like"/>
    <property type="match status" value="1"/>
</dbReference>
<dbReference type="GO" id="GO:0009002">
    <property type="term" value="F:serine-type D-Ala-D-Ala carboxypeptidase activity"/>
    <property type="evidence" value="ECO:0007669"/>
    <property type="project" value="UniProtKB-EC"/>
</dbReference>
<dbReference type="UniPathway" id="UPA00219"/>
<dbReference type="FunFam" id="1.10.3810.10:FF:000001">
    <property type="entry name" value="Penicillin-binding protein 1A"/>
    <property type="match status" value="1"/>
</dbReference>
<dbReference type="InterPro" id="IPR012338">
    <property type="entry name" value="Beta-lactam/transpept-like"/>
</dbReference>
<keyword evidence="8" id="KW-1003">Cell membrane</keyword>
<keyword evidence="13 27" id="KW-0812">Transmembrane</keyword>
<dbReference type="GO" id="GO:0006508">
    <property type="term" value="P:proteolysis"/>
    <property type="evidence" value="ECO:0007669"/>
    <property type="project" value="UniProtKB-KW"/>
</dbReference>
<evidence type="ECO:0000256" key="15">
    <source>
        <dbReference type="ARBA" id="ARBA00022960"/>
    </source>
</evidence>
<evidence type="ECO:0000256" key="22">
    <source>
        <dbReference type="ARBA" id="ARBA00023316"/>
    </source>
</evidence>
<dbReference type="EC" id="3.4.16.4" evidence="6"/>
<evidence type="ECO:0000256" key="25">
    <source>
        <dbReference type="ARBA" id="ARBA00049902"/>
    </source>
</evidence>
<dbReference type="GO" id="GO:0009252">
    <property type="term" value="P:peptidoglycan biosynthetic process"/>
    <property type="evidence" value="ECO:0007669"/>
    <property type="project" value="UniProtKB-UniPathway"/>
</dbReference>
<keyword evidence="12" id="KW-0808">Transferase</keyword>
<evidence type="ECO:0000256" key="6">
    <source>
        <dbReference type="ARBA" id="ARBA00012448"/>
    </source>
</evidence>
<comment type="similarity">
    <text evidence="5">In the N-terminal section; belongs to the glycosyltransferase 51 family.</text>
</comment>
<evidence type="ECO:0000256" key="5">
    <source>
        <dbReference type="ARBA" id="ARBA00007739"/>
    </source>
</evidence>
<evidence type="ECO:0000256" key="12">
    <source>
        <dbReference type="ARBA" id="ARBA00022679"/>
    </source>
</evidence>
<dbReference type="EC" id="2.4.99.28" evidence="24"/>
<dbReference type="Pfam" id="PF00912">
    <property type="entry name" value="Transgly"/>
    <property type="match status" value="1"/>
</dbReference>
<dbReference type="PANTHER" id="PTHR32282:SF11">
    <property type="entry name" value="PENICILLIN-BINDING PROTEIN 1B"/>
    <property type="match status" value="1"/>
</dbReference>
<gene>
    <name evidence="30" type="ORF">DW068_03955</name>
</gene>
<keyword evidence="20" id="KW-0046">Antibiotic resistance</keyword>
<comment type="function">
    <text evidence="1">Cell wall formation. Synthesis of cross-linked peptidoglycan from the lipid intermediates. The enzyme has a penicillin-insensitive transglycosylase N-terminal domain (formation of linear glycan strands) and a penicillin-sensitive transpeptidase C-terminal domain (cross-linking of the peptide subunits).</text>
</comment>
<evidence type="ECO:0000256" key="9">
    <source>
        <dbReference type="ARBA" id="ARBA00022645"/>
    </source>
</evidence>
<organism evidence="30 31">
    <name type="scientific">Anaerobutyricum hallii</name>
    <dbReference type="NCBI Taxonomy" id="39488"/>
    <lineage>
        <taxon>Bacteria</taxon>
        <taxon>Bacillati</taxon>
        <taxon>Bacillota</taxon>
        <taxon>Clostridia</taxon>
        <taxon>Lachnospirales</taxon>
        <taxon>Lachnospiraceae</taxon>
        <taxon>Anaerobutyricum</taxon>
    </lineage>
</organism>
<keyword evidence="16" id="KW-0735">Signal-anchor</keyword>
<evidence type="ECO:0000313" key="31">
    <source>
        <dbReference type="Proteomes" id="UP000283497"/>
    </source>
</evidence>
<keyword evidence="22" id="KW-0961">Cell wall biogenesis/degradation</keyword>
<dbReference type="GO" id="GO:0008658">
    <property type="term" value="F:penicillin binding"/>
    <property type="evidence" value="ECO:0007669"/>
    <property type="project" value="InterPro"/>
</dbReference>
<keyword evidence="14" id="KW-0378">Hydrolase</keyword>
<dbReference type="GO" id="GO:0030288">
    <property type="term" value="C:outer membrane-bounded periplasmic space"/>
    <property type="evidence" value="ECO:0007669"/>
    <property type="project" value="TreeGrafter"/>
</dbReference>
<evidence type="ECO:0000256" key="18">
    <source>
        <dbReference type="ARBA" id="ARBA00022989"/>
    </source>
</evidence>
<dbReference type="SUPFAM" id="SSF53955">
    <property type="entry name" value="Lysozyme-like"/>
    <property type="match status" value="1"/>
</dbReference>
<evidence type="ECO:0000256" key="24">
    <source>
        <dbReference type="ARBA" id="ARBA00044770"/>
    </source>
</evidence>
<dbReference type="InterPro" id="IPR001264">
    <property type="entry name" value="Glyco_trans_51"/>
</dbReference>
<keyword evidence="9" id="KW-0121">Carboxypeptidase</keyword>
<keyword evidence="11" id="KW-0328">Glycosyltransferase</keyword>
<evidence type="ECO:0000256" key="4">
    <source>
        <dbReference type="ARBA" id="ARBA00007090"/>
    </source>
</evidence>
<keyword evidence="19 27" id="KW-0472">Membrane</keyword>
<dbReference type="InterPro" id="IPR001460">
    <property type="entry name" value="PCN-bd_Tpept"/>
</dbReference>
<dbReference type="InterPro" id="IPR036950">
    <property type="entry name" value="PBP_transglycosylase"/>
</dbReference>
<dbReference type="GO" id="GO:0071555">
    <property type="term" value="P:cell wall organization"/>
    <property type="evidence" value="ECO:0007669"/>
    <property type="project" value="UniProtKB-KW"/>
</dbReference>
<dbReference type="InterPro" id="IPR050396">
    <property type="entry name" value="Glycosyltr_51/Transpeptidase"/>
</dbReference>
<dbReference type="Pfam" id="PF00905">
    <property type="entry name" value="Transpeptidase"/>
    <property type="match status" value="1"/>
</dbReference>
<keyword evidence="17" id="KW-0573">Peptidoglycan synthesis</keyword>
<evidence type="ECO:0000256" key="3">
    <source>
        <dbReference type="ARBA" id="ARBA00004752"/>
    </source>
</evidence>
<evidence type="ECO:0000256" key="11">
    <source>
        <dbReference type="ARBA" id="ARBA00022676"/>
    </source>
</evidence>
<keyword evidence="15" id="KW-0133">Cell shape</keyword>
<evidence type="ECO:0000259" key="29">
    <source>
        <dbReference type="Pfam" id="PF00912"/>
    </source>
</evidence>
<comment type="pathway">
    <text evidence="3">Cell wall biogenesis; peptidoglycan biosynthesis.</text>
</comment>
<name>A0A415G979_9FIRM</name>
<dbReference type="Proteomes" id="UP000283497">
    <property type="component" value="Unassembled WGS sequence"/>
</dbReference>
<evidence type="ECO:0000313" key="30">
    <source>
        <dbReference type="EMBL" id="RHK40627.1"/>
    </source>
</evidence>
<keyword evidence="21" id="KW-0511">Multifunctional enzyme</keyword>
<comment type="subcellular location">
    <subcellularLocation>
        <location evidence="2">Cell membrane</location>
        <topology evidence="2">Single-pass type II membrane protein</topology>
    </subcellularLocation>
</comment>
<evidence type="ECO:0000256" key="8">
    <source>
        <dbReference type="ARBA" id="ARBA00022475"/>
    </source>
</evidence>
<evidence type="ECO:0000256" key="21">
    <source>
        <dbReference type="ARBA" id="ARBA00023268"/>
    </source>
</evidence>
<dbReference type="EMBL" id="QRNJ01000010">
    <property type="protein sequence ID" value="RHK40627.1"/>
    <property type="molecule type" value="Genomic_DNA"/>
</dbReference>
<dbReference type="SUPFAM" id="SSF56601">
    <property type="entry name" value="beta-lactamase/transpeptidase-like"/>
    <property type="match status" value="1"/>
</dbReference>
<proteinExistence type="inferred from homology"/>
<evidence type="ECO:0000256" key="16">
    <source>
        <dbReference type="ARBA" id="ARBA00022968"/>
    </source>
</evidence>
<protein>
    <recommendedName>
        <fullName evidence="7">Penicillin-binding protein 1A</fullName>
        <ecNumber evidence="24">2.4.99.28</ecNumber>
        <ecNumber evidence="6">3.4.16.4</ecNumber>
    </recommendedName>
</protein>
<evidence type="ECO:0000256" key="20">
    <source>
        <dbReference type="ARBA" id="ARBA00023251"/>
    </source>
</evidence>
<dbReference type="InterPro" id="IPR023346">
    <property type="entry name" value="Lysozyme-like_dom_sf"/>
</dbReference>
<feature type="domain" description="Penicillin-binding protein transpeptidase" evidence="28">
    <location>
        <begin position="376"/>
        <end position="583"/>
    </location>
</feature>
<dbReference type="RefSeq" id="WP_118314148.1">
    <property type="nucleotide sequence ID" value="NZ_QRNJ01000010.1"/>
</dbReference>
<evidence type="ECO:0000256" key="19">
    <source>
        <dbReference type="ARBA" id="ARBA00023136"/>
    </source>
</evidence>
<comment type="catalytic activity">
    <reaction evidence="23">
        <text>Preferential cleavage: (Ac)2-L-Lys-D-Ala-|-D-Ala. Also transpeptidation of peptidyl-alanyl moieties that are N-acyl substituents of D-alanine.</text>
        <dbReference type="EC" id="3.4.16.4"/>
    </reaction>
</comment>
<evidence type="ECO:0000259" key="28">
    <source>
        <dbReference type="Pfam" id="PF00905"/>
    </source>
</evidence>
<reference evidence="30 31" key="1">
    <citation type="submission" date="2018-08" db="EMBL/GenBank/DDBJ databases">
        <title>A genome reference for cultivated species of the human gut microbiota.</title>
        <authorList>
            <person name="Zou Y."/>
            <person name="Xue W."/>
            <person name="Luo G."/>
        </authorList>
    </citation>
    <scope>NUCLEOTIDE SEQUENCE [LARGE SCALE GENOMIC DNA]</scope>
    <source>
        <strain evidence="30 31">AF45-14BH</strain>
    </source>
</reference>
<feature type="domain" description="Glycosyl transferase family 51" evidence="29">
    <location>
        <begin position="78"/>
        <end position="253"/>
    </location>
</feature>
<dbReference type="AlphaFoldDB" id="A0A415G979"/>
<dbReference type="GO" id="GO:0008955">
    <property type="term" value="F:peptidoglycan glycosyltransferase activity"/>
    <property type="evidence" value="ECO:0007669"/>
    <property type="project" value="UniProtKB-EC"/>
</dbReference>